<dbReference type="AlphaFoldDB" id="A0A934RU86"/>
<organism evidence="3 4">
    <name type="scientific">Pelagicoccus mobilis</name>
    <dbReference type="NCBI Taxonomy" id="415221"/>
    <lineage>
        <taxon>Bacteria</taxon>
        <taxon>Pseudomonadati</taxon>
        <taxon>Verrucomicrobiota</taxon>
        <taxon>Opitutia</taxon>
        <taxon>Puniceicoccales</taxon>
        <taxon>Pelagicoccaceae</taxon>
        <taxon>Pelagicoccus</taxon>
    </lineage>
</organism>
<dbReference type="PANTHER" id="PTHR43818">
    <property type="entry name" value="BCDNA.GH03377"/>
    <property type="match status" value="1"/>
</dbReference>
<evidence type="ECO:0000259" key="1">
    <source>
        <dbReference type="Pfam" id="PF01408"/>
    </source>
</evidence>
<sequence>MKNIKSESRRRFLKQSAAAAGFLLGAPTILKAETLGNSKKASANSRIGIGFIGTGLIAKGHLISFPGMRDVQAVAACDVRRSSLDDALEKLASRGATSVHATAYSEEIIQNPDVDVVCISTPDHWHAALAIEAMKAGKDVYVEKPMTLTIEEGKAVLAAEQKYGRILQVGSQQRSTAHFRIAANLVRNGLIGDVKEVYCRLRNFPQPPENEPVVPVPEGFDYDRWLGPTPFYEYTEHRVWGKFGNGWRCYWDYGNRKFGDWGAHHFDIVQWALDRDHTGPVEFIPKGYNGSEYHHYRYADGITVWRDKKPDYDHMIRFIGTKGEVHVSRGQIETLPVDLRRTRFGPNDIQVYESTNHRANFLESVKSRKPTICPASVGHRSGTICQLGAIAERTGRAIKWDPKAEQIIGDAEAQAMQDRPRRKGYELPTV</sequence>
<dbReference type="PROSITE" id="PS51318">
    <property type="entry name" value="TAT"/>
    <property type="match status" value="1"/>
</dbReference>
<keyword evidence="4" id="KW-1185">Reference proteome</keyword>
<dbReference type="EMBL" id="JAENIL010000009">
    <property type="protein sequence ID" value="MBK1876506.1"/>
    <property type="molecule type" value="Genomic_DNA"/>
</dbReference>
<dbReference type="Gene3D" id="3.30.360.10">
    <property type="entry name" value="Dihydrodipicolinate Reductase, domain 2"/>
    <property type="match status" value="1"/>
</dbReference>
<dbReference type="PANTHER" id="PTHR43818:SF5">
    <property type="entry name" value="OXIDOREDUCTASE FAMILY PROTEIN"/>
    <property type="match status" value="1"/>
</dbReference>
<dbReference type="InterPro" id="IPR043906">
    <property type="entry name" value="Gfo/Idh/MocA_OxRdtase_bact_C"/>
</dbReference>
<name>A0A934RU86_9BACT</name>
<gene>
    <name evidence="3" type="ORF">JIN87_06465</name>
</gene>
<dbReference type="SUPFAM" id="SSF51735">
    <property type="entry name" value="NAD(P)-binding Rossmann-fold domains"/>
    <property type="match status" value="1"/>
</dbReference>
<comment type="caution">
    <text evidence="3">The sequence shown here is derived from an EMBL/GenBank/DDBJ whole genome shotgun (WGS) entry which is preliminary data.</text>
</comment>
<dbReference type="GO" id="GO:0000166">
    <property type="term" value="F:nucleotide binding"/>
    <property type="evidence" value="ECO:0007669"/>
    <property type="project" value="InterPro"/>
</dbReference>
<dbReference type="Pfam" id="PF19051">
    <property type="entry name" value="GFO_IDH_MocA_C2"/>
    <property type="match status" value="1"/>
</dbReference>
<dbReference type="InterPro" id="IPR036291">
    <property type="entry name" value="NAD(P)-bd_dom_sf"/>
</dbReference>
<evidence type="ECO:0000313" key="3">
    <source>
        <dbReference type="EMBL" id="MBK1876506.1"/>
    </source>
</evidence>
<dbReference type="RefSeq" id="WP_200354723.1">
    <property type="nucleotide sequence ID" value="NZ_JAENIL010000009.1"/>
</dbReference>
<feature type="domain" description="Gfo/Idh/MocA-like oxidoreductase N-terminal" evidence="1">
    <location>
        <begin position="48"/>
        <end position="170"/>
    </location>
</feature>
<evidence type="ECO:0000313" key="4">
    <source>
        <dbReference type="Proteomes" id="UP000617628"/>
    </source>
</evidence>
<dbReference type="Pfam" id="PF01408">
    <property type="entry name" value="GFO_IDH_MocA"/>
    <property type="match status" value="1"/>
</dbReference>
<dbReference type="InterPro" id="IPR050463">
    <property type="entry name" value="Gfo/Idh/MocA_oxidrdct_glycsds"/>
</dbReference>
<dbReference type="Gene3D" id="3.40.50.720">
    <property type="entry name" value="NAD(P)-binding Rossmann-like Domain"/>
    <property type="match status" value="1"/>
</dbReference>
<dbReference type="Proteomes" id="UP000617628">
    <property type="component" value="Unassembled WGS sequence"/>
</dbReference>
<dbReference type="InterPro" id="IPR006311">
    <property type="entry name" value="TAT_signal"/>
</dbReference>
<feature type="domain" description="Gfo/Idh/MocA-like oxidoreductase bacterial type C-terminal" evidence="2">
    <location>
        <begin position="212"/>
        <end position="426"/>
    </location>
</feature>
<evidence type="ECO:0000259" key="2">
    <source>
        <dbReference type="Pfam" id="PF19051"/>
    </source>
</evidence>
<proteinExistence type="predicted"/>
<protein>
    <submittedName>
        <fullName evidence="3">Gfo/Idh/MocA family oxidoreductase</fullName>
    </submittedName>
</protein>
<dbReference type="InterPro" id="IPR000683">
    <property type="entry name" value="Gfo/Idh/MocA-like_OxRdtase_N"/>
</dbReference>
<reference evidence="3" key="1">
    <citation type="submission" date="2021-01" db="EMBL/GenBank/DDBJ databases">
        <title>Modified the classification status of verrucomicrobia.</title>
        <authorList>
            <person name="Feng X."/>
        </authorList>
    </citation>
    <scope>NUCLEOTIDE SEQUENCE</scope>
    <source>
        <strain evidence="3">KCTC 13126</strain>
    </source>
</reference>
<dbReference type="SUPFAM" id="SSF55347">
    <property type="entry name" value="Glyceraldehyde-3-phosphate dehydrogenase-like, C-terminal domain"/>
    <property type="match status" value="1"/>
</dbReference>
<accession>A0A934RU86</accession>